<reference evidence="2" key="1">
    <citation type="journal article" date="2023" name="Science">
        <title>Genome structures resolve the early diversification of teleost fishes.</title>
        <authorList>
            <person name="Parey E."/>
            <person name="Louis A."/>
            <person name="Montfort J."/>
            <person name="Bouchez O."/>
            <person name="Roques C."/>
            <person name="Iampietro C."/>
            <person name="Lluch J."/>
            <person name="Castinel A."/>
            <person name="Donnadieu C."/>
            <person name="Desvignes T."/>
            <person name="Floi Bucao C."/>
            <person name="Jouanno E."/>
            <person name="Wen M."/>
            <person name="Mejri S."/>
            <person name="Dirks R."/>
            <person name="Jansen H."/>
            <person name="Henkel C."/>
            <person name="Chen W.J."/>
            <person name="Zahm M."/>
            <person name="Cabau C."/>
            <person name="Klopp C."/>
            <person name="Thompson A.W."/>
            <person name="Robinson-Rechavi M."/>
            <person name="Braasch I."/>
            <person name="Lecointre G."/>
            <person name="Bobe J."/>
            <person name="Postlethwait J.H."/>
            <person name="Berthelot C."/>
            <person name="Roest Crollius H."/>
            <person name="Guiguen Y."/>
        </authorList>
    </citation>
    <scope>NUCLEOTIDE SEQUENCE</scope>
    <source>
        <strain evidence="2">WJC10195</strain>
    </source>
</reference>
<feature type="region of interest" description="Disordered" evidence="1">
    <location>
        <begin position="50"/>
        <end position="74"/>
    </location>
</feature>
<sequence>MGENVKVIASHLSFSESFTNQKKNPQFVFCRGNYKEHLARKARPALCEIMGTSPEHPRGVMRGSRPEAKAHRAH</sequence>
<comment type="caution">
    <text evidence="2">The sequence shown here is derived from an EMBL/GenBank/DDBJ whole genome shotgun (WGS) entry which is preliminary data.</text>
</comment>
<proteinExistence type="predicted"/>
<name>A0A9Q1ICI5_SYNKA</name>
<protein>
    <submittedName>
        <fullName evidence="2">Uncharacterized protein</fullName>
    </submittedName>
</protein>
<keyword evidence="3" id="KW-1185">Reference proteome</keyword>
<evidence type="ECO:0000313" key="3">
    <source>
        <dbReference type="Proteomes" id="UP001152622"/>
    </source>
</evidence>
<accession>A0A9Q1ICI5</accession>
<dbReference type="Proteomes" id="UP001152622">
    <property type="component" value="Chromosome 20"/>
</dbReference>
<dbReference type="AlphaFoldDB" id="A0A9Q1ICI5"/>
<gene>
    <name evidence="2" type="ORF">SKAU_G00388170</name>
</gene>
<feature type="compositionally biased region" description="Basic and acidic residues" evidence="1">
    <location>
        <begin position="64"/>
        <end position="74"/>
    </location>
</feature>
<evidence type="ECO:0000256" key="1">
    <source>
        <dbReference type="SAM" id="MobiDB-lite"/>
    </source>
</evidence>
<organism evidence="2 3">
    <name type="scientific">Synaphobranchus kaupii</name>
    <name type="common">Kaup's arrowtooth eel</name>
    <dbReference type="NCBI Taxonomy" id="118154"/>
    <lineage>
        <taxon>Eukaryota</taxon>
        <taxon>Metazoa</taxon>
        <taxon>Chordata</taxon>
        <taxon>Craniata</taxon>
        <taxon>Vertebrata</taxon>
        <taxon>Euteleostomi</taxon>
        <taxon>Actinopterygii</taxon>
        <taxon>Neopterygii</taxon>
        <taxon>Teleostei</taxon>
        <taxon>Anguilliformes</taxon>
        <taxon>Synaphobranchidae</taxon>
        <taxon>Synaphobranchus</taxon>
    </lineage>
</organism>
<dbReference type="EMBL" id="JAINUF010000020">
    <property type="protein sequence ID" value="KAJ8335475.1"/>
    <property type="molecule type" value="Genomic_DNA"/>
</dbReference>
<evidence type="ECO:0000313" key="2">
    <source>
        <dbReference type="EMBL" id="KAJ8335475.1"/>
    </source>
</evidence>